<reference evidence="1 2" key="1">
    <citation type="submission" date="2013-09" db="EMBL/GenBank/DDBJ databases">
        <title>Corchorus capsularis genome sequencing.</title>
        <authorList>
            <person name="Alam M."/>
            <person name="Haque M.S."/>
            <person name="Islam M.S."/>
            <person name="Emdad E.M."/>
            <person name="Islam M.M."/>
            <person name="Ahmed B."/>
            <person name="Halim A."/>
            <person name="Hossen Q.M.M."/>
            <person name="Hossain M.Z."/>
            <person name="Ahmed R."/>
            <person name="Khan M.M."/>
            <person name="Islam R."/>
            <person name="Rashid M.M."/>
            <person name="Khan S.A."/>
            <person name="Rahman M.S."/>
            <person name="Alam M."/>
        </authorList>
    </citation>
    <scope>NUCLEOTIDE SEQUENCE [LARGE SCALE GENOMIC DNA]</scope>
    <source>
        <strain evidence="2">cv. CVL-1</strain>
        <tissue evidence="1">Whole seedling</tissue>
    </source>
</reference>
<dbReference type="AlphaFoldDB" id="A0A1R3JSU5"/>
<dbReference type="EMBL" id="AWWV01007173">
    <property type="protein sequence ID" value="OMO97860.1"/>
    <property type="molecule type" value="Genomic_DNA"/>
</dbReference>
<accession>A0A1R3JSU5</accession>
<dbReference type="Proteomes" id="UP000188268">
    <property type="component" value="Unassembled WGS sequence"/>
</dbReference>
<evidence type="ECO:0000313" key="2">
    <source>
        <dbReference type="Proteomes" id="UP000188268"/>
    </source>
</evidence>
<name>A0A1R3JSU5_COCAP</name>
<sequence length="93" mass="10349">MKAFCTQGIASHPILETFSPGTEIIQLEVIENSYTFEGDQKETHNLEAENILQAQLRIKTTAKLSSGTYSNAIWNAGKHKQPPICDFAIQRAN</sequence>
<gene>
    <name evidence="1" type="ORF">CCACVL1_04427</name>
</gene>
<keyword evidence="2" id="KW-1185">Reference proteome</keyword>
<evidence type="ECO:0000313" key="1">
    <source>
        <dbReference type="EMBL" id="OMO97860.1"/>
    </source>
</evidence>
<dbReference type="Gramene" id="OMO97860">
    <property type="protein sequence ID" value="OMO97860"/>
    <property type="gene ID" value="CCACVL1_04427"/>
</dbReference>
<organism evidence="1 2">
    <name type="scientific">Corchorus capsularis</name>
    <name type="common">Jute</name>
    <dbReference type="NCBI Taxonomy" id="210143"/>
    <lineage>
        <taxon>Eukaryota</taxon>
        <taxon>Viridiplantae</taxon>
        <taxon>Streptophyta</taxon>
        <taxon>Embryophyta</taxon>
        <taxon>Tracheophyta</taxon>
        <taxon>Spermatophyta</taxon>
        <taxon>Magnoliopsida</taxon>
        <taxon>eudicotyledons</taxon>
        <taxon>Gunneridae</taxon>
        <taxon>Pentapetalae</taxon>
        <taxon>rosids</taxon>
        <taxon>malvids</taxon>
        <taxon>Malvales</taxon>
        <taxon>Malvaceae</taxon>
        <taxon>Grewioideae</taxon>
        <taxon>Apeibeae</taxon>
        <taxon>Corchorus</taxon>
    </lineage>
</organism>
<protein>
    <submittedName>
        <fullName evidence="1">Uncharacterized protein</fullName>
    </submittedName>
</protein>
<proteinExistence type="predicted"/>
<comment type="caution">
    <text evidence="1">The sequence shown here is derived from an EMBL/GenBank/DDBJ whole genome shotgun (WGS) entry which is preliminary data.</text>
</comment>